<feature type="non-terminal residue" evidence="1">
    <location>
        <position position="1"/>
    </location>
</feature>
<evidence type="ECO:0000313" key="1">
    <source>
        <dbReference type="EMBL" id="ROT84802.1"/>
    </source>
</evidence>
<evidence type="ECO:0000313" key="2">
    <source>
        <dbReference type="Proteomes" id="UP000283509"/>
    </source>
</evidence>
<sequence length="122" mass="13479">TDIWVLRYLNPEAAFYHNNVQEHLLRTKWLERCRLVPFLLPSPAGSLSATGGSTYKSKRGVGIFSLAFALARNPPSPPNHESGNNNILLTGCAMTLLAIQCFKSPRQPLFASSTVHLPISQF</sequence>
<comment type="caution">
    <text evidence="1">The sequence shown here is derived from an EMBL/GenBank/DDBJ whole genome shotgun (WGS) entry which is preliminary data.</text>
</comment>
<reference evidence="1 2" key="1">
    <citation type="submission" date="2018-04" db="EMBL/GenBank/DDBJ databases">
        <authorList>
            <person name="Zhang X."/>
            <person name="Yuan J."/>
            <person name="Li F."/>
            <person name="Xiang J."/>
        </authorList>
    </citation>
    <scope>NUCLEOTIDE SEQUENCE [LARGE SCALE GENOMIC DNA]</scope>
    <source>
        <tissue evidence="1">Muscle</tissue>
    </source>
</reference>
<protein>
    <submittedName>
        <fullName evidence="1">Uncharacterized protein</fullName>
    </submittedName>
</protein>
<keyword evidence="2" id="KW-1185">Reference proteome</keyword>
<accession>A0A423U7X3</accession>
<dbReference type="AlphaFoldDB" id="A0A423U7X3"/>
<dbReference type="Proteomes" id="UP000283509">
    <property type="component" value="Unassembled WGS sequence"/>
</dbReference>
<organism evidence="1 2">
    <name type="scientific">Penaeus vannamei</name>
    <name type="common">Whiteleg shrimp</name>
    <name type="synonym">Litopenaeus vannamei</name>
    <dbReference type="NCBI Taxonomy" id="6689"/>
    <lineage>
        <taxon>Eukaryota</taxon>
        <taxon>Metazoa</taxon>
        <taxon>Ecdysozoa</taxon>
        <taxon>Arthropoda</taxon>
        <taxon>Crustacea</taxon>
        <taxon>Multicrustacea</taxon>
        <taxon>Malacostraca</taxon>
        <taxon>Eumalacostraca</taxon>
        <taxon>Eucarida</taxon>
        <taxon>Decapoda</taxon>
        <taxon>Dendrobranchiata</taxon>
        <taxon>Penaeoidea</taxon>
        <taxon>Penaeidae</taxon>
        <taxon>Penaeus</taxon>
    </lineage>
</organism>
<proteinExistence type="predicted"/>
<reference evidence="1 2" key="2">
    <citation type="submission" date="2019-01" db="EMBL/GenBank/DDBJ databases">
        <title>The decoding of complex shrimp genome reveals the adaptation for benthos swimmer, frequently molting mechanism and breeding impact on genome.</title>
        <authorList>
            <person name="Sun Y."/>
            <person name="Gao Y."/>
            <person name="Yu Y."/>
        </authorList>
    </citation>
    <scope>NUCLEOTIDE SEQUENCE [LARGE SCALE GENOMIC DNA]</scope>
    <source>
        <tissue evidence="1">Muscle</tissue>
    </source>
</reference>
<gene>
    <name evidence="1" type="ORF">C7M84_022012</name>
</gene>
<dbReference type="EMBL" id="QCYY01000496">
    <property type="protein sequence ID" value="ROT84802.1"/>
    <property type="molecule type" value="Genomic_DNA"/>
</dbReference>
<name>A0A423U7X3_PENVA</name>